<dbReference type="EMBL" id="JAVDYJ010000001">
    <property type="protein sequence ID" value="MDR7347910.1"/>
    <property type="molecule type" value="Genomic_DNA"/>
</dbReference>
<organism evidence="2 3">
    <name type="scientific">Enteractinococcus fodinae</name>
    <dbReference type="NCBI Taxonomy" id="684663"/>
    <lineage>
        <taxon>Bacteria</taxon>
        <taxon>Bacillati</taxon>
        <taxon>Actinomycetota</taxon>
        <taxon>Actinomycetes</taxon>
        <taxon>Micrococcales</taxon>
        <taxon>Micrococcaceae</taxon>
    </lineage>
</organism>
<accession>A0ABU2B2T1</accession>
<evidence type="ECO:0000313" key="3">
    <source>
        <dbReference type="Proteomes" id="UP001183794"/>
    </source>
</evidence>
<proteinExistence type="predicted"/>
<comment type="caution">
    <text evidence="2">The sequence shown here is derived from an EMBL/GenBank/DDBJ whole genome shotgun (WGS) entry which is preliminary data.</text>
</comment>
<keyword evidence="1" id="KW-1133">Transmembrane helix</keyword>
<dbReference type="RefSeq" id="WP_310174620.1">
    <property type="nucleotide sequence ID" value="NZ_BAABHE010000002.1"/>
</dbReference>
<gene>
    <name evidence="2" type="ORF">J2S62_002167</name>
</gene>
<name>A0ABU2B2T1_9MICC</name>
<evidence type="ECO:0000313" key="2">
    <source>
        <dbReference type="EMBL" id="MDR7347910.1"/>
    </source>
</evidence>
<sequence>MFALPTTTWLVLVGVLGFWVVYTGVFYVISRNWAVEDADYDKTGDPQ</sequence>
<keyword evidence="3" id="KW-1185">Reference proteome</keyword>
<feature type="transmembrane region" description="Helical" evidence="1">
    <location>
        <begin position="6"/>
        <end position="29"/>
    </location>
</feature>
<reference evidence="2 3" key="1">
    <citation type="submission" date="2023-07" db="EMBL/GenBank/DDBJ databases">
        <title>Sequencing the genomes of 1000 actinobacteria strains.</title>
        <authorList>
            <person name="Klenk H.-P."/>
        </authorList>
    </citation>
    <scope>NUCLEOTIDE SEQUENCE [LARGE SCALE GENOMIC DNA]</scope>
    <source>
        <strain evidence="2 3">DSM 22966</strain>
    </source>
</reference>
<evidence type="ECO:0000256" key="1">
    <source>
        <dbReference type="SAM" id="Phobius"/>
    </source>
</evidence>
<dbReference type="Proteomes" id="UP001183794">
    <property type="component" value="Unassembled WGS sequence"/>
</dbReference>
<keyword evidence="1" id="KW-0472">Membrane</keyword>
<keyword evidence="1" id="KW-0812">Transmembrane</keyword>
<protein>
    <submittedName>
        <fullName evidence="2">Uncharacterized membrane protein HdeD (DUF308 family)</fullName>
    </submittedName>
</protein>